<dbReference type="Pfam" id="PF03283">
    <property type="entry name" value="PAE"/>
    <property type="match status" value="1"/>
</dbReference>
<keyword evidence="4 6" id="KW-0134">Cell wall</keyword>
<evidence type="ECO:0000256" key="1">
    <source>
        <dbReference type="ARBA" id="ARBA00003534"/>
    </source>
</evidence>
<dbReference type="KEGG" id="nta:107818368"/>
<dbReference type="EC" id="3.1.1.-" evidence="6"/>
<accession>A0A1S4CFE1</accession>
<dbReference type="GO" id="GO:0071555">
    <property type="term" value="P:cell wall organization"/>
    <property type="evidence" value="ECO:0000318"/>
    <property type="project" value="GO_Central"/>
</dbReference>
<dbReference type="PANTHER" id="PTHR21562:SF93">
    <property type="entry name" value="PECTIN ACETYLESTERASE 8"/>
    <property type="match status" value="1"/>
</dbReference>
<evidence type="ECO:0000313" key="7">
    <source>
        <dbReference type="RefSeq" id="XP_016499890.1"/>
    </source>
</evidence>
<evidence type="ECO:0000256" key="3">
    <source>
        <dbReference type="ARBA" id="ARBA00005784"/>
    </source>
</evidence>
<evidence type="ECO:0000256" key="2">
    <source>
        <dbReference type="ARBA" id="ARBA00004191"/>
    </source>
</evidence>
<dbReference type="AlphaFoldDB" id="A0A1S4CFE1"/>
<evidence type="ECO:0000256" key="4">
    <source>
        <dbReference type="ARBA" id="ARBA00022512"/>
    </source>
</evidence>
<organism evidence="7">
    <name type="scientific">Nicotiana tabacum</name>
    <name type="common">Common tobacco</name>
    <dbReference type="NCBI Taxonomy" id="4097"/>
    <lineage>
        <taxon>Eukaryota</taxon>
        <taxon>Viridiplantae</taxon>
        <taxon>Streptophyta</taxon>
        <taxon>Embryophyta</taxon>
        <taxon>Tracheophyta</taxon>
        <taxon>Spermatophyta</taxon>
        <taxon>Magnoliopsida</taxon>
        <taxon>eudicotyledons</taxon>
        <taxon>Gunneridae</taxon>
        <taxon>Pentapetalae</taxon>
        <taxon>asterids</taxon>
        <taxon>lamiids</taxon>
        <taxon>Solanales</taxon>
        <taxon>Solanaceae</taxon>
        <taxon>Nicotianoideae</taxon>
        <taxon>Nicotianeae</taxon>
        <taxon>Nicotiana</taxon>
    </lineage>
</organism>
<dbReference type="SMR" id="A0A1S4CFE1"/>
<proteinExistence type="inferred from homology"/>
<sequence length="275" mass="30904">MPKITYFTGVLSNDPQLNPDFYNWNLVKIRYCDGSSYTGDIEEVDPDTNLHFRGERIFEAFMEYFLGKGMIYAKNAILSGTSAGGLGAILHCDKFRLFLPLTARVKCISDAGFFVNVKTISGEPHIEEMYKRVVALHGSAKNLPPSCTLFSLDNPSLCFFPQYAEQHIHTPIFIINSAYDSFQINNSLVPNDADPYNEWIYCKHDINVCSPSQILTLQDFRLAFLEALNELGPSISRGYFISSCHSHHGIEIQGYWSYNNSPTIANKTIAEAVGD</sequence>
<keyword evidence="6" id="KW-0964">Secreted</keyword>
<name>A0A1S4CFE1_TOBAC</name>
<dbReference type="OrthoDB" id="2015280at2759"/>
<evidence type="ECO:0000256" key="5">
    <source>
        <dbReference type="ARBA" id="ARBA00023316"/>
    </source>
</evidence>
<dbReference type="RefSeq" id="XP_016499890.1">
    <property type="nucleotide sequence ID" value="XM_016644404.1"/>
</dbReference>
<keyword evidence="5 6" id="KW-0961">Cell wall biogenesis/degradation</keyword>
<keyword evidence="6" id="KW-0378">Hydrolase</keyword>
<reference evidence="7" key="1">
    <citation type="submission" date="2025-08" db="UniProtKB">
        <authorList>
            <consortium name="RefSeq"/>
        </authorList>
    </citation>
    <scope>IDENTIFICATION</scope>
</reference>
<dbReference type="InterPro" id="IPR004963">
    <property type="entry name" value="PAE/NOTUM"/>
</dbReference>
<dbReference type="GO" id="GO:0052793">
    <property type="term" value="F:pectin acetylesterase activity"/>
    <property type="evidence" value="ECO:0000318"/>
    <property type="project" value="GO_Central"/>
</dbReference>
<protein>
    <recommendedName>
        <fullName evidence="6">Pectin acetylesterase</fullName>
        <ecNumber evidence="6">3.1.1.-</ecNumber>
    </recommendedName>
</protein>
<comment type="function">
    <text evidence="1 6">Hydrolyzes acetyl esters in homogalacturonan regions of pectin. In type I primary cell wall, galacturonic acid residues of pectin can be acetylated at the O-2 and O-3 positions. Decreasing the degree of acetylation of pectin gels in vitro alters their physical properties.</text>
</comment>
<dbReference type="GO" id="GO:0009505">
    <property type="term" value="C:plant-type cell wall"/>
    <property type="evidence" value="ECO:0000318"/>
    <property type="project" value="GO_Central"/>
</dbReference>
<dbReference type="PANTHER" id="PTHR21562">
    <property type="entry name" value="NOTUM-RELATED"/>
    <property type="match status" value="1"/>
</dbReference>
<gene>
    <name evidence="7" type="primary">LOC107818368</name>
</gene>
<dbReference type="PaxDb" id="4097-A0A1S4CFE1"/>
<comment type="subcellular location">
    <subcellularLocation>
        <location evidence="2 6">Secreted</location>
        <location evidence="2 6">Cell wall</location>
    </subcellularLocation>
</comment>
<comment type="similarity">
    <text evidence="3 6">Belongs to the pectinacetylesterase family.</text>
</comment>
<evidence type="ECO:0000256" key="6">
    <source>
        <dbReference type="RuleBase" id="RU363114"/>
    </source>
</evidence>